<dbReference type="PANTHER" id="PTHR42756">
    <property type="entry name" value="TRANSCRIPTIONAL REGULATOR, MARR"/>
    <property type="match status" value="1"/>
</dbReference>
<proteinExistence type="predicted"/>
<evidence type="ECO:0000313" key="5">
    <source>
        <dbReference type="EMBL" id="MBD1382319.1"/>
    </source>
</evidence>
<dbReference type="InterPro" id="IPR036388">
    <property type="entry name" value="WH-like_DNA-bd_sf"/>
</dbReference>
<dbReference type="Proteomes" id="UP000626844">
    <property type="component" value="Unassembled WGS sequence"/>
</dbReference>
<dbReference type="EMBL" id="JACXAI010000029">
    <property type="protein sequence ID" value="MBD1382319.1"/>
    <property type="molecule type" value="Genomic_DNA"/>
</dbReference>
<dbReference type="PROSITE" id="PS50995">
    <property type="entry name" value="HTH_MARR_2"/>
    <property type="match status" value="1"/>
</dbReference>
<dbReference type="Pfam" id="PF01047">
    <property type="entry name" value="MarR"/>
    <property type="match status" value="1"/>
</dbReference>
<evidence type="ECO:0000256" key="3">
    <source>
        <dbReference type="ARBA" id="ARBA00023163"/>
    </source>
</evidence>
<gene>
    <name evidence="5" type="ORF">IC621_19035</name>
</gene>
<dbReference type="AlphaFoldDB" id="A0A926NF38"/>
<dbReference type="CDD" id="cd00090">
    <property type="entry name" value="HTH_ARSR"/>
    <property type="match status" value="1"/>
</dbReference>
<dbReference type="InterPro" id="IPR000835">
    <property type="entry name" value="HTH_MarR-typ"/>
</dbReference>
<name>A0A926NF38_9BACI</name>
<reference evidence="5" key="1">
    <citation type="submission" date="2020-09" db="EMBL/GenBank/DDBJ databases">
        <title>A novel bacterium of genus Bacillus, isolated from South China Sea.</title>
        <authorList>
            <person name="Huang H."/>
            <person name="Mo K."/>
            <person name="Hu Y."/>
        </authorList>
    </citation>
    <scope>NUCLEOTIDE SEQUENCE</scope>
    <source>
        <strain evidence="5">IB182487</strain>
    </source>
</reference>
<dbReference type="InterPro" id="IPR036390">
    <property type="entry name" value="WH_DNA-bd_sf"/>
</dbReference>
<dbReference type="InterPro" id="IPR011991">
    <property type="entry name" value="ArsR-like_HTH"/>
</dbReference>
<keyword evidence="1" id="KW-0805">Transcription regulation</keyword>
<dbReference type="GO" id="GO:0003700">
    <property type="term" value="F:DNA-binding transcription factor activity"/>
    <property type="evidence" value="ECO:0007669"/>
    <property type="project" value="InterPro"/>
</dbReference>
<dbReference type="SMART" id="SM00347">
    <property type="entry name" value="HTH_MARR"/>
    <property type="match status" value="1"/>
</dbReference>
<dbReference type="RefSeq" id="WP_191160396.1">
    <property type="nucleotide sequence ID" value="NZ_JACXAI010000029.1"/>
</dbReference>
<feature type="domain" description="HTH marR-type" evidence="4">
    <location>
        <begin position="1"/>
        <end position="141"/>
    </location>
</feature>
<keyword evidence="2" id="KW-0238">DNA-binding</keyword>
<protein>
    <submittedName>
        <fullName evidence="5">MarR family transcriptional regulator</fullName>
    </submittedName>
</protein>
<dbReference type="PRINTS" id="PR00598">
    <property type="entry name" value="HTHMARR"/>
</dbReference>
<accession>A0A926NF38</accession>
<comment type="caution">
    <text evidence="5">The sequence shown here is derived from an EMBL/GenBank/DDBJ whole genome shotgun (WGS) entry which is preliminary data.</text>
</comment>
<evidence type="ECO:0000259" key="4">
    <source>
        <dbReference type="PROSITE" id="PS50995"/>
    </source>
</evidence>
<dbReference type="Gene3D" id="1.10.10.10">
    <property type="entry name" value="Winged helix-like DNA-binding domain superfamily/Winged helix DNA-binding domain"/>
    <property type="match status" value="1"/>
</dbReference>
<dbReference type="GO" id="GO:0003677">
    <property type="term" value="F:DNA binding"/>
    <property type="evidence" value="ECO:0007669"/>
    <property type="project" value="UniProtKB-KW"/>
</dbReference>
<evidence type="ECO:0000256" key="1">
    <source>
        <dbReference type="ARBA" id="ARBA00023015"/>
    </source>
</evidence>
<keyword evidence="6" id="KW-1185">Reference proteome</keyword>
<sequence>MREKEIQDLINRYLDVSFSVQKKAENLIKGEIGADLTNDQHYTLRYIKKKEICTSTELAQIFDVNKSAITAIINRLAEKNLIERRRDKNDRRVVYLKLSNEGEQLFNNAEGKICDLVGSLLTKFDHHEIASFIETYEKLNTVLEDYKKMEDEL</sequence>
<organism evidence="5 6">
    <name type="scientific">Metabacillus arenae</name>
    <dbReference type="NCBI Taxonomy" id="2771434"/>
    <lineage>
        <taxon>Bacteria</taxon>
        <taxon>Bacillati</taxon>
        <taxon>Bacillota</taxon>
        <taxon>Bacilli</taxon>
        <taxon>Bacillales</taxon>
        <taxon>Bacillaceae</taxon>
        <taxon>Metabacillus</taxon>
    </lineage>
</organism>
<dbReference type="PANTHER" id="PTHR42756:SF1">
    <property type="entry name" value="TRANSCRIPTIONAL REPRESSOR OF EMRAB OPERON"/>
    <property type="match status" value="1"/>
</dbReference>
<evidence type="ECO:0000313" key="6">
    <source>
        <dbReference type="Proteomes" id="UP000626844"/>
    </source>
</evidence>
<evidence type="ECO:0000256" key="2">
    <source>
        <dbReference type="ARBA" id="ARBA00023125"/>
    </source>
</evidence>
<keyword evidence="3" id="KW-0804">Transcription</keyword>
<dbReference type="SUPFAM" id="SSF46785">
    <property type="entry name" value="Winged helix' DNA-binding domain"/>
    <property type="match status" value="1"/>
</dbReference>